<feature type="region of interest" description="Disordered" evidence="1">
    <location>
        <begin position="1"/>
        <end position="49"/>
    </location>
</feature>
<evidence type="ECO:0000256" key="1">
    <source>
        <dbReference type="SAM" id="MobiDB-lite"/>
    </source>
</evidence>
<name>A0A915DPT4_9BILA</name>
<reference evidence="4" key="1">
    <citation type="submission" date="2022-11" db="UniProtKB">
        <authorList>
            <consortium name="WormBaseParasite"/>
        </authorList>
    </citation>
    <scope>IDENTIFICATION</scope>
</reference>
<organism evidence="3 4">
    <name type="scientific">Ditylenchus dipsaci</name>
    <dbReference type="NCBI Taxonomy" id="166011"/>
    <lineage>
        <taxon>Eukaryota</taxon>
        <taxon>Metazoa</taxon>
        <taxon>Ecdysozoa</taxon>
        <taxon>Nematoda</taxon>
        <taxon>Chromadorea</taxon>
        <taxon>Rhabditida</taxon>
        <taxon>Tylenchina</taxon>
        <taxon>Tylenchomorpha</taxon>
        <taxon>Sphaerularioidea</taxon>
        <taxon>Anguinidae</taxon>
        <taxon>Anguininae</taxon>
        <taxon>Ditylenchus</taxon>
    </lineage>
</organism>
<feature type="compositionally biased region" description="Low complexity" evidence="1">
    <location>
        <begin position="18"/>
        <end position="34"/>
    </location>
</feature>
<evidence type="ECO:0000256" key="2">
    <source>
        <dbReference type="SAM" id="Phobius"/>
    </source>
</evidence>
<feature type="transmembrane region" description="Helical" evidence="2">
    <location>
        <begin position="104"/>
        <end position="125"/>
    </location>
</feature>
<keyword evidence="2" id="KW-1133">Transmembrane helix</keyword>
<protein>
    <submittedName>
        <fullName evidence="4">Uncharacterized protein</fullName>
    </submittedName>
</protein>
<keyword evidence="2" id="KW-0472">Membrane</keyword>
<accession>A0A915DPT4</accession>
<dbReference type="Proteomes" id="UP000887574">
    <property type="component" value="Unplaced"/>
</dbReference>
<sequence>MHPLVTIESDQKQDFGRPNPNNNKNQQNQTPDNNSNEFSKGGHFSAKPYLNRGNHIEEVAKPVWPKDNSYRQNFNSNNNQQGCAIAMPISSCPSSERRYTLSEVIFRVVGFFGLIFVAIMFFYIASVLDDKDKTTNKHIDCLKGQLNH</sequence>
<evidence type="ECO:0000313" key="3">
    <source>
        <dbReference type="Proteomes" id="UP000887574"/>
    </source>
</evidence>
<dbReference type="AlphaFoldDB" id="A0A915DPT4"/>
<evidence type="ECO:0000313" key="4">
    <source>
        <dbReference type="WBParaSite" id="jg21838"/>
    </source>
</evidence>
<keyword evidence="3" id="KW-1185">Reference proteome</keyword>
<dbReference type="WBParaSite" id="jg21838">
    <property type="protein sequence ID" value="jg21838"/>
    <property type="gene ID" value="jg21838"/>
</dbReference>
<proteinExistence type="predicted"/>
<keyword evidence="2" id="KW-0812">Transmembrane</keyword>